<dbReference type="AlphaFoldDB" id="A0A3D9ZCZ4"/>
<evidence type="ECO:0000256" key="1">
    <source>
        <dbReference type="SAM" id="MobiDB-lite"/>
    </source>
</evidence>
<feature type="transmembrane region" description="Helical" evidence="2">
    <location>
        <begin position="91"/>
        <end position="110"/>
    </location>
</feature>
<comment type="caution">
    <text evidence="3">The sequence shown here is derived from an EMBL/GenBank/DDBJ whole genome shotgun (WGS) entry which is preliminary data.</text>
</comment>
<dbReference type="Pfam" id="PF19865">
    <property type="entry name" value="DUF6338"/>
    <property type="match status" value="1"/>
</dbReference>
<protein>
    <submittedName>
        <fullName evidence="3">Uncharacterized protein</fullName>
    </submittedName>
</protein>
<proteinExistence type="predicted"/>
<keyword evidence="2" id="KW-1133">Transmembrane helix</keyword>
<dbReference type="RefSeq" id="WP_116066197.1">
    <property type="nucleotide sequence ID" value="NZ_BONB01000044.1"/>
</dbReference>
<feature type="transmembrane region" description="Helical" evidence="2">
    <location>
        <begin position="6"/>
        <end position="24"/>
    </location>
</feature>
<name>A0A3D9ZCZ4_9ACTN</name>
<evidence type="ECO:0000313" key="3">
    <source>
        <dbReference type="EMBL" id="REF94364.1"/>
    </source>
</evidence>
<dbReference type="EMBL" id="QUMQ01000001">
    <property type="protein sequence ID" value="REF94364.1"/>
    <property type="molecule type" value="Genomic_DNA"/>
</dbReference>
<feature type="transmembrane region" description="Helical" evidence="2">
    <location>
        <begin position="44"/>
        <end position="66"/>
    </location>
</feature>
<dbReference type="Proteomes" id="UP000256913">
    <property type="component" value="Unassembled WGS sequence"/>
</dbReference>
<dbReference type="InterPro" id="IPR045919">
    <property type="entry name" value="DUF6338"/>
</dbReference>
<evidence type="ECO:0000313" key="4">
    <source>
        <dbReference type="Proteomes" id="UP000256913"/>
    </source>
</evidence>
<sequence length="251" mass="27899">MVPSSLLGLALFVLLLAPGLGFVLRQERIRPVRTYSAFRETVLVVAVSILCLATASLIFAFARWLWPEHTLNFGGLVQQPARFARIHHIEVTWWSLAYLSLAVGIGLIAADPRIVRLTERLAVRRPLRWLTAHTDTDVKRASAWYIVMNLYADDPGPIEVGAQMEDGSYLRGRLSHFNVAAAETADRELMLESPLELTTADGEKVPLEWQYTVVSARRVVRLDVSHLAPDRPSEVRVPDQASVGADDQPAA</sequence>
<feature type="region of interest" description="Disordered" evidence="1">
    <location>
        <begin position="230"/>
        <end position="251"/>
    </location>
</feature>
<evidence type="ECO:0000256" key="2">
    <source>
        <dbReference type="SAM" id="Phobius"/>
    </source>
</evidence>
<reference evidence="3 4" key="1">
    <citation type="submission" date="2018-08" db="EMBL/GenBank/DDBJ databases">
        <title>Sequencing the genomes of 1000 actinobacteria strains.</title>
        <authorList>
            <person name="Klenk H.-P."/>
        </authorList>
    </citation>
    <scope>NUCLEOTIDE SEQUENCE [LARGE SCALE GENOMIC DNA]</scope>
    <source>
        <strain evidence="3 4">DSM 44099</strain>
    </source>
</reference>
<accession>A0A3D9ZCZ4</accession>
<organism evidence="3 4">
    <name type="scientific">Asanoa ferruginea</name>
    <dbReference type="NCBI Taxonomy" id="53367"/>
    <lineage>
        <taxon>Bacteria</taxon>
        <taxon>Bacillati</taxon>
        <taxon>Actinomycetota</taxon>
        <taxon>Actinomycetes</taxon>
        <taxon>Micromonosporales</taxon>
        <taxon>Micromonosporaceae</taxon>
        <taxon>Asanoa</taxon>
    </lineage>
</organism>
<keyword evidence="4" id="KW-1185">Reference proteome</keyword>
<gene>
    <name evidence="3" type="ORF">DFJ67_0283</name>
</gene>
<keyword evidence="2" id="KW-0472">Membrane</keyword>
<keyword evidence="2" id="KW-0812">Transmembrane</keyword>